<reference evidence="1" key="1">
    <citation type="journal article" date="2014" name="Int. J. Syst. Evol. Microbiol.">
        <title>Complete genome sequence of Corynebacterium casei LMG S-19264T (=DSM 44701T), isolated from a smear-ripened cheese.</title>
        <authorList>
            <consortium name="US DOE Joint Genome Institute (JGI-PGF)"/>
            <person name="Walter F."/>
            <person name="Albersmeier A."/>
            <person name="Kalinowski J."/>
            <person name="Ruckert C."/>
        </authorList>
    </citation>
    <scope>NUCLEOTIDE SEQUENCE</scope>
    <source>
        <strain evidence="1">CGMCC 1.15178</strain>
    </source>
</reference>
<dbReference type="EMBL" id="BMHP01000004">
    <property type="protein sequence ID" value="GGD86514.1"/>
    <property type="molecule type" value="Genomic_DNA"/>
</dbReference>
<dbReference type="InterPro" id="IPR025906">
    <property type="entry name" value="YjfB_motility"/>
</dbReference>
<keyword evidence="2" id="KW-1185">Reference proteome</keyword>
<proteinExistence type="predicted"/>
<evidence type="ECO:0000313" key="1">
    <source>
        <dbReference type="EMBL" id="GGD86514.1"/>
    </source>
</evidence>
<comment type="caution">
    <text evidence="1">The sequence shown here is derived from an EMBL/GenBank/DDBJ whole genome shotgun (WGS) entry which is preliminary data.</text>
</comment>
<evidence type="ECO:0008006" key="3">
    <source>
        <dbReference type="Google" id="ProtNLM"/>
    </source>
</evidence>
<gene>
    <name evidence="1" type="ORF">GCM10010911_51230</name>
</gene>
<reference evidence="1" key="2">
    <citation type="submission" date="2020-09" db="EMBL/GenBank/DDBJ databases">
        <authorList>
            <person name="Sun Q."/>
            <person name="Zhou Y."/>
        </authorList>
    </citation>
    <scope>NUCLEOTIDE SEQUENCE</scope>
    <source>
        <strain evidence="1">CGMCC 1.15178</strain>
    </source>
</reference>
<dbReference type="Pfam" id="PF14070">
    <property type="entry name" value="YjfB_motility"/>
    <property type="match status" value="1"/>
</dbReference>
<protein>
    <recommendedName>
        <fullName evidence="3">Motility protein</fullName>
    </recommendedName>
</protein>
<dbReference type="Proteomes" id="UP000612456">
    <property type="component" value="Unassembled WGS sequence"/>
</dbReference>
<name>A0A917E0X9_9BACL</name>
<sequence>MNIAGIGALLTGQPSGGPQQQQVELALLDSTLDMVQENAQHLVQMMERSVQPHLGSSIDIRF</sequence>
<accession>A0A917E0X9</accession>
<organism evidence="1 2">
    <name type="scientific">Paenibacillus nasutitermitis</name>
    <dbReference type="NCBI Taxonomy" id="1652958"/>
    <lineage>
        <taxon>Bacteria</taxon>
        <taxon>Bacillati</taxon>
        <taxon>Bacillota</taxon>
        <taxon>Bacilli</taxon>
        <taxon>Bacillales</taxon>
        <taxon>Paenibacillaceae</taxon>
        <taxon>Paenibacillus</taxon>
    </lineage>
</organism>
<dbReference type="AlphaFoldDB" id="A0A917E0X9"/>
<evidence type="ECO:0000313" key="2">
    <source>
        <dbReference type="Proteomes" id="UP000612456"/>
    </source>
</evidence>
<dbReference type="RefSeq" id="WP_188996424.1">
    <property type="nucleotide sequence ID" value="NZ_BMHP01000004.1"/>
</dbReference>